<evidence type="ECO:0000313" key="2">
    <source>
        <dbReference type="EnsemblMetazoa" id="CapteP196430"/>
    </source>
</evidence>
<dbReference type="AlphaFoldDB" id="R7TG13"/>
<reference evidence="1 3" key="2">
    <citation type="journal article" date="2013" name="Nature">
        <title>Insights into bilaterian evolution from three spiralian genomes.</title>
        <authorList>
            <person name="Simakov O."/>
            <person name="Marletaz F."/>
            <person name="Cho S.J."/>
            <person name="Edsinger-Gonzales E."/>
            <person name="Havlak P."/>
            <person name="Hellsten U."/>
            <person name="Kuo D.H."/>
            <person name="Larsson T."/>
            <person name="Lv J."/>
            <person name="Arendt D."/>
            <person name="Savage R."/>
            <person name="Osoegawa K."/>
            <person name="de Jong P."/>
            <person name="Grimwood J."/>
            <person name="Chapman J.A."/>
            <person name="Shapiro H."/>
            <person name="Aerts A."/>
            <person name="Otillar R.P."/>
            <person name="Terry A.Y."/>
            <person name="Boore J.L."/>
            <person name="Grigoriev I.V."/>
            <person name="Lindberg D.R."/>
            <person name="Seaver E.C."/>
            <person name="Weisblat D.A."/>
            <person name="Putnam N.H."/>
            <person name="Rokhsar D.S."/>
        </authorList>
    </citation>
    <scope>NUCLEOTIDE SEQUENCE</scope>
    <source>
        <strain evidence="1 3">I ESC-2004</strain>
    </source>
</reference>
<dbReference type="InterPro" id="IPR011009">
    <property type="entry name" value="Kinase-like_dom_sf"/>
</dbReference>
<proteinExistence type="predicted"/>
<dbReference type="OrthoDB" id="10072198at2759"/>
<dbReference type="Proteomes" id="UP000014760">
    <property type="component" value="Unassembled WGS sequence"/>
</dbReference>
<protein>
    <recommendedName>
        <fullName evidence="4">Protein kinase domain-containing protein</fullName>
    </recommendedName>
</protein>
<keyword evidence="3" id="KW-1185">Reference proteome</keyword>
<organism evidence="1">
    <name type="scientific">Capitella teleta</name>
    <name type="common">Polychaete worm</name>
    <dbReference type="NCBI Taxonomy" id="283909"/>
    <lineage>
        <taxon>Eukaryota</taxon>
        <taxon>Metazoa</taxon>
        <taxon>Spiralia</taxon>
        <taxon>Lophotrochozoa</taxon>
        <taxon>Annelida</taxon>
        <taxon>Polychaeta</taxon>
        <taxon>Sedentaria</taxon>
        <taxon>Scolecida</taxon>
        <taxon>Capitellidae</taxon>
        <taxon>Capitella</taxon>
    </lineage>
</organism>
<dbReference type="EMBL" id="KB310907">
    <property type="protein sequence ID" value="ELT90486.1"/>
    <property type="molecule type" value="Genomic_DNA"/>
</dbReference>
<name>R7TG13_CAPTE</name>
<reference evidence="3" key="1">
    <citation type="submission" date="2012-12" db="EMBL/GenBank/DDBJ databases">
        <authorList>
            <person name="Hellsten U."/>
            <person name="Grimwood J."/>
            <person name="Chapman J.A."/>
            <person name="Shapiro H."/>
            <person name="Aerts A."/>
            <person name="Otillar R.P."/>
            <person name="Terry A.Y."/>
            <person name="Boore J.L."/>
            <person name="Simakov O."/>
            <person name="Marletaz F."/>
            <person name="Cho S.-J."/>
            <person name="Edsinger-Gonzales E."/>
            <person name="Havlak P."/>
            <person name="Kuo D.-H."/>
            <person name="Larsson T."/>
            <person name="Lv J."/>
            <person name="Arendt D."/>
            <person name="Savage R."/>
            <person name="Osoegawa K."/>
            <person name="de Jong P."/>
            <person name="Lindberg D.R."/>
            <person name="Seaver E.C."/>
            <person name="Weisblat D.A."/>
            <person name="Putnam N.H."/>
            <person name="Grigoriev I.V."/>
            <person name="Rokhsar D.S."/>
        </authorList>
    </citation>
    <scope>NUCLEOTIDE SEQUENCE</scope>
    <source>
        <strain evidence="3">I ESC-2004</strain>
    </source>
</reference>
<dbReference type="Gene3D" id="1.10.510.10">
    <property type="entry name" value="Transferase(Phosphotransferase) domain 1"/>
    <property type="match status" value="1"/>
</dbReference>
<evidence type="ECO:0008006" key="4">
    <source>
        <dbReference type="Google" id="ProtNLM"/>
    </source>
</evidence>
<reference evidence="2" key="3">
    <citation type="submission" date="2015-06" db="UniProtKB">
        <authorList>
            <consortium name="EnsemblMetazoa"/>
        </authorList>
    </citation>
    <scope>IDENTIFICATION</scope>
</reference>
<dbReference type="EnsemblMetazoa" id="CapteT196430">
    <property type="protein sequence ID" value="CapteP196430"/>
    <property type="gene ID" value="CapteG196430"/>
</dbReference>
<accession>R7TG13</accession>
<dbReference type="SUPFAM" id="SSF56112">
    <property type="entry name" value="Protein kinase-like (PK-like)"/>
    <property type="match status" value="1"/>
</dbReference>
<evidence type="ECO:0000313" key="3">
    <source>
        <dbReference type="Proteomes" id="UP000014760"/>
    </source>
</evidence>
<sequence>MESRHEFKLADFGISQYDAGSIQKIEGTPEYMRLYTESHKFNPNIILNAFAKLYFLHIFTFSIQHPKVLLRQHAVDSATDLWSFAITLLHCCNGKLPFQVKGGRKSMAFFDYLHFSFWITFLLTHHEDFYQKTSNRRSWLDAGINEACYGISVIPVQRDCFSVPCAFSLGLLNARSAKTQDANVDKPVEIHNLNVDRKLQALVITETWLREGNLHSVALVIDSHGLKQHVETPTHQNGHLLDLVISRVSGVKGMGN</sequence>
<dbReference type="HOGENOM" id="CLU_1086822_0_0_1"/>
<dbReference type="EMBL" id="AMQN01014357">
    <property type="status" value="NOT_ANNOTATED_CDS"/>
    <property type="molecule type" value="Genomic_DNA"/>
</dbReference>
<gene>
    <name evidence="1" type="ORF">CAPTEDRAFT_196430</name>
</gene>
<evidence type="ECO:0000313" key="1">
    <source>
        <dbReference type="EMBL" id="ELT90486.1"/>
    </source>
</evidence>